<keyword evidence="2" id="KW-0812">Transmembrane</keyword>
<dbReference type="Proteomes" id="UP001229421">
    <property type="component" value="Unassembled WGS sequence"/>
</dbReference>
<keyword evidence="7" id="KW-1185">Reference proteome</keyword>
<reference evidence="6" key="1">
    <citation type="journal article" date="2023" name="bioRxiv">
        <title>Improved chromosome-level genome assembly for marigold (Tagetes erecta).</title>
        <authorList>
            <person name="Jiang F."/>
            <person name="Yuan L."/>
            <person name="Wang S."/>
            <person name="Wang H."/>
            <person name="Xu D."/>
            <person name="Wang A."/>
            <person name="Fan W."/>
        </authorList>
    </citation>
    <scope>NUCLEOTIDE SEQUENCE</scope>
    <source>
        <strain evidence="6">WSJ</strain>
        <tissue evidence="6">Leaf</tissue>
    </source>
</reference>
<dbReference type="AlphaFoldDB" id="A0AAD8L2V2"/>
<dbReference type="Pfam" id="PF21729">
    <property type="entry name" value="IRX15_IRX15L_GXM"/>
    <property type="match status" value="1"/>
</dbReference>
<evidence type="ECO:0000256" key="4">
    <source>
        <dbReference type="ARBA" id="ARBA00023136"/>
    </source>
</evidence>
<dbReference type="EMBL" id="JAUHHV010000003">
    <property type="protein sequence ID" value="KAK1430315.1"/>
    <property type="molecule type" value="Genomic_DNA"/>
</dbReference>
<accession>A0AAD8L2V2</accession>
<evidence type="ECO:0000313" key="6">
    <source>
        <dbReference type="EMBL" id="KAK1430315.1"/>
    </source>
</evidence>
<comment type="caution">
    <text evidence="6">The sequence shown here is derived from an EMBL/GenBank/DDBJ whole genome shotgun (WGS) entry which is preliminary data.</text>
</comment>
<evidence type="ECO:0008006" key="8">
    <source>
        <dbReference type="Google" id="ProtNLM"/>
    </source>
</evidence>
<evidence type="ECO:0000256" key="2">
    <source>
        <dbReference type="ARBA" id="ARBA00022692"/>
    </source>
</evidence>
<evidence type="ECO:0000313" key="7">
    <source>
        <dbReference type="Proteomes" id="UP001229421"/>
    </source>
</evidence>
<sequence length="338" mass="36983">MSPLHSHSPPSLSSLSLSTSPTMKPTTKFIFLHHKPPTTTTPTVTGPHSHHRLLLFTLLSLFSFALTLSLFTTQTTTTTATPTTTPTATVKHPLPTPVFNALLHYAGTTPNSTNPSRMSAPELTSIATVLRRRSCNLLVFGLTHETLLWHALNINGRTTFVDENPYFISKLEEKNPGIEAYDVQFTTKVSDLHKSIKYSRSEINNECKPVQNLLFSECKLAINDLPNHVYDVDWDVIIVDGPRGYFPKAPGRLSAIFTAGVMARSKKKTGGGKMQTHVFVHEIDREVERVGSDEFLCSENLVETVGVLGHFVVENSDSGGGGGGFCRNPPSSAVLVSE</sequence>
<feature type="region of interest" description="Disordered" evidence="5">
    <location>
        <begin position="1"/>
        <end position="21"/>
    </location>
</feature>
<gene>
    <name evidence="6" type="ORF">QVD17_12966</name>
</gene>
<organism evidence="6 7">
    <name type="scientific">Tagetes erecta</name>
    <name type="common">African marigold</name>
    <dbReference type="NCBI Taxonomy" id="13708"/>
    <lineage>
        <taxon>Eukaryota</taxon>
        <taxon>Viridiplantae</taxon>
        <taxon>Streptophyta</taxon>
        <taxon>Embryophyta</taxon>
        <taxon>Tracheophyta</taxon>
        <taxon>Spermatophyta</taxon>
        <taxon>Magnoliopsida</taxon>
        <taxon>eudicotyledons</taxon>
        <taxon>Gunneridae</taxon>
        <taxon>Pentapetalae</taxon>
        <taxon>asterids</taxon>
        <taxon>campanulids</taxon>
        <taxon>Asterales</taxon>
        <taxon>Asteraceae</taxon>
        <taxon>Asteroideae</taxon>
        <taxon>Heliantheae alliance</taxon>
        <taxon>Tageteae</taxon>
        <taxon>Tagetes</taxon>
    </lineage>
</organism>
<dbReference type="NCBIfam" id="TIGR01627">
    <property type="entry name" value="A_thal_3515"/>
    <property type="match status" value="1"/>
</dbReference>
<name>A0AAD8L2V2_TARER</name>
<dbReference type="GO" id="GO:0000139">
    <property type="term" value="C:Golgi membrane"/>
    <property type="evidence" value="ECO:0007669"/>
    <property type="project" value="UniProtKB-SubCell"/>
</dbReference>
<dbReference type="InterPro" id="IPR006514">
    <property type="entry name" value="IRX15/GXM/AGM"/>
</dbReference>
<proteinExistence type="predicted"/>
<dbReference type="GO" id="GO:0045492">
    <property type="term" value="P:xylan biosynthetic process"/>
    <property type="evidence" value="ECO:0007669"/>
    <property type="project" value="InterPro"/>
</dbReference>
<protein>
    <recommendedName>
        <fullName evidence="8">Polysaccharide biosynthesis domain-containing protein</fullName>
    </recommendedName>
</protein>
<keyword evidence="3" id="KW-1133">Transmembrane helix</keyword>
<evidence type="ECO:0000256" key="3">
    <source>
        <dbReference type="ARBA" id="ARBA00022989"/>
    </source>
</evidence>
<comment type="subcellular location">
    <subcellularLocation>
        <location evidence="1">Golgi apparatus membrane</location>
        <topology evidence="1">Single-pass membrane protein</topology>
    </subcellularLocation>
</comment>
<evidence type="ECO:0000256" key="1">
    <source>
        <dbReference type="ARBA" id="ARBA00004194"/>
    </source>
</evidence>
<dbReference type="PANTHER" id="PTHR31444">
    <property type="entry name" value="OS11G0490100 PROTEIN"/>
    <property type="match status" value="1"/>
</dbReference>
<keyword evidence="4" id="KW-0472">Membrane</keyword>
<evidence type="ECO:0000256" key="5">
    <source>
        <dbReference type="SAM" id="MobiDB-lite"/>
    </source>
</evidence>